<accession>A0ABU9DFS5</accession>
<sequence>MEEVFANEKLDTMFKQKVLSKIITKDPFILAGYRLEVPFPELGKNVRTSVKKIYDHLEFLPNRVNKDIYCLIPPQILDPQLPILFVGIEVAGEINLPEGMETISIPQQRYAVSTFNGKLDQYDEFHRSIPGVITEEGFEPIDMWQGYGFELYPEETYNWSDDSSIQEIRLHWAIK</sequence>
<proteinExistence type="predicted"/>
<dbReference type="InterPro" id="IPR029441">
    <property type="entry name" value="Cass2"/>
</dbReference>
<gene>
    <name evidence="2" type="ORF">WMW72_07210</name>
</gene>
<comment type="caution">
    <text evidence="2">The sequence shown here is derived from an EMBL/GenBank/DDBJ whole genome shotgun (WGS) entry which is preliminary data.</text>
</comment>
<dbReference type="RefSeq" id="WP_341414758.1">
    <property type="nucleotide sequence ID" value="NZ_JBBPCC010000003.1"/>
</dbReference>
<evidence type="ECO:0000313" key="2">
    <source>
        <dbReference type="EMBL" id="MEK8127705.1"/>
    </source>
</evidence>
<dbReference type="EMBL" id="JBBPCC010000003">
    <property type="protein sequence ID" value="MEK8127705.1"/>
    <property type="molecule type" value="Genomic_DNA"/>
</dbReference>
<protein>
    <submittedName>
        <fullName evidence="2">Effector binding domain-containing protein</fullName>
    </submittedName>
</protein>
<name>A0ABU9DFS5_9BACL</name>
<dbReference type="InterPro" id="IPR011256">
    <property type="entry name" value="Reg_factor_effector_dom_sf"/>
</dbReference>
<keyword evidence="3" id="KW-1185">Reference proteome</keyword>
<dbReference type="Gene3D" id="3.20.80.10">
    <property type="entry name" value="Regulatory factor, effector binding domain"/>
    <property type="match status" value="1"/>
</dbReference>
<dbReference type="SUPFAM" id="SSF55136">
    <property type="entry name" value="Probable bacterial effector-binding domain"/>
    <property type="match status" value="1"/>
</dbReference>
<dbReference type="Proteomes" id="UP001469365">
    <property type="component" value="Unassembled WGS sequence"/>
</dbReference>
<evidence type="ECO:0000259" key="1">
    <source>
        <dbReference type="Pfam" id="PF14526"/>
    </source>
</evidence>
<evidence type="ECO:0000313" key="3">
    <source>
        <dbReference type="Proteomes" id="UP001469365"/>
    </source>
</evidence>
<feature type="domain" description="Integron-associated effector binding protein" evidence="1">
    <location>
        <begin position="21"/>
        <end position="156"/>
    </location>
</feature>
<organism evidence="2 3">
    <name type="scientific">Paenibacillus filicis</name>
    <dbReference type="NCBI Taxonomy" id="669464"/>
    <lineage>
        <taxon>Bacteria</taxon>
        <taxon>Bacillati</taxon>
        <taxon>Bacillota</taxon>
        <taxon>Bacilli</taxon>
        <taxon>Bacillales</taxon>
        <taxon>Paenibacillaceae</taxon>
        <taxon>Paenibacillus</taxon>
    </lineage>
</organism>
<dbReference type="Pfam" id="PF14526">
    <property type="entry name" value="Cass2"/>
    <property type="match status" value="1"/>
</dbReference>
<reference evidence="2 3" key="1">
    <citation type="submission" date="2024-04" db="EMBL/GenBank/DDBJ databases">
        <title>draft genome sequnece of Paenibacillus filicis.</title>
        <authorList>
            <person name="Kim D.-U."/>
        </authorList>
    </citation>
    <scope>NUCLEOTIDE SEQUENCE [LARGE SCALE GENOMIC DNA]</scope>
    <source>
        <strain evidence="2 3">KACC14197</strain>
    </source>
</reference>